<comment type="subcellular location">
    <subcellularLocation>
        <location evidence="1">Cell membrane</location>
        <topology evidence="1">Multi-pass membrane protein</topology>
    </subcellularLocation>
</comment>
<keyword evidence="10" id="KW-1185">Reference proteome</keyword>
<keyword evidence="5 7" id="KW-0472">Membrane</keyword>
<dbReference type="InterPro" id="IPR016181">
    <property type="entry name" value="Acyl_CoA_acyltransferase"/>
</dbReference>
<dbReference type="SUPFAM" id="SSF55729">
    <property type="entry name" value="Acyl-CoA N-acyltransferases (Nat)"/>
    <property type="match status" value="1"/>
</dbReference>
<feature type="domain" description="Phosphatidylglycerol lysyltransferase C-terminal" evidence="8">
    <location>
        <begin position="220"/>
        <end position="514"/>
    </location>
</feature>
<dbReference type="PANTHER" id="PTHR34697:SF2">
    <property type="entry name" value="PHOSPHATIDYLGLYCEROL LYSYLTRANSFERASE"/>
    <property type="match status" value="1"/>
</dbReference>
<evidence type="ECO:0000313" key="9">
    <source>
        <dbReference type="EMBL" id="MDR6534004.1"/>
    </source>
</evidence>
<feature type="compositionally biased region" description="Low complexity" evidence="6">
    <location>
        <begin position="545"/>
        <end position="557"/>
    </location>
</feature>
<dbReference type="PROSITE" id="PS51257">
    <property type="entry name" value="PROKAR_LIPOPROTEIN"/>
    <property type="match status" value="1"/>
</dbReference>
<gene>
    <name evidence="9" type="ORF">J2800_004774</name>
</gene>
<keyword evidence="2" id="KW-1003">Cell membrane</keyword>
<feature type="region of interest" description="Disordered" evidence="6">
    <location>
        <begin position="538"/>
        <end position="557"/>
    </location>
</feature>
<evidence type="ECO:0000256" key="3">
    <source>
        <dbReference type="ARBA" id="ARBA00022692"/>
    </source>
</evidence>
<evidence type="ECO:0000256" key="2">
    <source>
        <dbReference type="ARBA" id="ARBA00022475"/>
    </source>
</evidence>
<proteinExistence type="predicted"/>
<feature type="transmembrane region" description="Helical" evidence="7">
    <location>
        <begin position="81"/>
        <end position="99"/>
    </location>
</feature>
<evidence type="ECO:0000256" key="6">
    <source>
        <dbReference type="SAM" id="MobiDB-lite"/>
    </source>
</evidence>
<dbReference type="EC" id="2.3.2.3" evidence="9"/>
<feature type="transmembrane region" description="Helical" evidence="7">
    <location>
        <begin position="42"/>
        <end position="75"/>
    </location>
</feature>
<organism evidence="9 10">
    <name type="scientific">Caulobacter rhizosphaerae</name>
    <dbReference type="NCBI Taxonomy" id="2010972"/>
    <lineage>
        <taxon>Bacteria</taxon>
        <taxon>Pseudomonadati</taxon>
        <taxon>Pseudomonadota</taxon>
        <taxon>Alphaproteobacteria</taxon>
        <taxon>Caulobacterales</taxon>
        <taxon>Caulobacteraceae</taxon>
        <taxon>Caulobacter</taxon>
    </lineage>
</organism>
<keyword evidence="9" id="KW-0012">Acyltransferase</keyword>
<keyword evidence="4 7" id="KW-1133">Transmembrane helix</keyword>
<evidence type="ECO:0000256" key="4">
    <source>
        <dbReference type="ARBA" id="ARBA00022989"/>
    </source>
</evidence>
<accession>A0ABU1N6F4</accession>
<evidence type="ECO:0000313" key="10">
    <source>
        <dbReference type="Proteomes" id="UP001262754"/>
    </source>
</evidence>
<comment type="caution">
    <text evidence="9">The sequence shown here is derived from an EMBL/GenBank/DDBJ whole genome shotgun (WGS) entry which is preliminary data.</text>
</comment>
<feature type="transmembrane region" description="Helical" evidence="7">
    <location>
        <begin position="6"/>
        <end position="30"/>
    </location>
</feature>
<evidence type="ECO:0000256" key="7">
    <source>
        <dbReference type="SAM" id="Phobius"/>
    </source>
</evidence>
<feature type="transmembrane region" description="Helical" evidence="7">
    <location>
        <begin position="139"/>
        <end position="159"/>
    </location>
</feature>
<evidence type="ECO:0000256" key="5">
    <source>
        <dbReference type="ARBA" id="ARBA00023136"/>
    </source>
</evidence>
<dbReference type="Pfam" id="PF09924">
    <property type="entry name" value="LPG_synthase_C"/>
    <property type="match status" value="1"/>
</dbReference>
<dbReference type="InterPro" id="IPR024320">
    <property type="entry name" value="LPG_synthase_C"/>
</dbReference>
<evidence type="ECO:0000256" key="1">
    <source>
        <dbReference type="ARBA" id="ARBA00004651"/>
    </source>
</evidence>
<dbReference type="GO" id="GO:0050071">
    <property type="term" value="F:phosphatidylglycerol lysyltransferase activity"/>
    <property type="evidence" value="ECO:0007669"/>
    <property type="project" value="UniProtKB-EC"/>
</dbReference>
<dbReference type="EMBL" id="JAVDRL010000017">
    <property type="protein sequence ID" value="MDR6534004.1"/>
    <property type="molecule type" value="Genomic_DNA"/>
</dbReference>
<name>A0ABU1N6F4_9CAUL</name>
<protein>
    <submittedName>
        <fullName evidence="9">Phosphatidylglycerol lysyltransferase</fullName>
        <ecNumber evidence="9">2.3.2.3</ecNumber>
    </submittedName>
</protein>
<reference evidence="9 10" key="1">
    <citation type="submission" date="2023-07" db="EMBL/GenBank/DDBJ databases">
        <title>Sorghum-associated microbial communities from plants grown in Nebraska, USA.</title>
        <authorList>
            <person name="Schachtman D."/>
        </authorList>
    </citation>
    <scope>NUCLEOTIDE SEQUENCE [LARGE SCALE GENOMIC DNA]</scope>
    <source>
        <strain evidence="9 10">DS2154</strain>
    </source>
</reference>
<dbReference type="InterPro" id="IPR051211">
    <property type="entry name" value="PG_lysyltransferase"/>
</dbReference>
<keyword evidence="3 7" id="KW-0812">Transmembrane</keyword>
<dbReference type="RefSeq" id="WP_056761498.1">
    <property type="nucleotide sequence ID" value="NZ_BMLD01000013.1"/>
</dbReference>
<evidence type="ECO:0000259" key="8">
    <source>
        <dbReference type="Pfam" id="PF09924"/>
    </source>
</evidence>
<dbReference type="Proteomes" id="UP001262754">
    <property type="component" value="Unassembled WGS sequence"/>
</dbReference>
<sequence length="557" mass="60479">MSAPQLRPAFLAVAPTLSAILAACAGILLLASGATPSEPTRFAIWVAVAPGPLIEVSHFVSSILGLMLVLLAFGLRARLDAAWWAALFTLAGGAILALFKGLNWEETVILTAIMLAMLPFHEAFPRKAALSRMEITPGWLLSAAAALVGVALCGWWTFAHTEYADQSVMKTIGDREVARAIRSSAAAAIVLMAIGVWRLIATPATPPVVDDTDPEFDRVRAILAKAENAEPPSNLALLGDKRFLFSASGESFLMFGVRGRSWIAMGPPVGRDDERMELFWRFRELADAHAARAGFYALGPADLPDSVDLGLAIQKTGESAAVPLEAFSLAGRRREVLRRNWRKAGEGGAAFEVLPADQVHTVMPQLKAISDAWLAHHAGGEKSFSMGGFDERYVAEFPVALVRVEDRIVAFATLWTTANKVSFSMDLMRYSDDAPKNVMDYLFVELLGWGKEQGYQAFEFGVAPLAGLEDRPLAPIMSRVGRLLYERGEEIYNFQGVRRYKDKYDPVWQPRYIAAPHKWAIPFLLADIGLLSSGGVSGLTKRPRPSSAGRPSSSPAG</sequence>
<feature type="transmembrane region" description="Helical" evidence="7">
    <location>
        <begin position="180"/>
        <end position="200"/>
    </location>
</feature>
<dbReference type="PANTHER" id="PTHR34697">
    <property type="entry name" value="PHOSPHATIDYLGLYCEROL LYSYLTRANSFERASE"/>
    <property type="match status" value="1"/>
</dbReference>
<keyword evidence="9" id="KW-0808">Transferase</keyword>